<keyword evidence="6 10" id="KW-1133">Transmembrane helix</keyword>
<keyword evidence="2" id="KW-0813">Transport</keyword>
<evidence type="ECO:0000256" key="8">
    <source>
        <dbReference type="ARBA" id="ARBA00023136"/>
    </source>
</evidence>
<feature type="region of interest" description="Disordered" evidence="9">
    <location>
        <begin position="1009"/>
        <end position="1041"/>
    </location>
</feature>
<evidence type="ECO:0000256" key="10">
    <source>
        <dbReference type="SAM" id="Phobius"/>
    </source>
</evidence>
<feature type="transmembrane region" description="Helical" evidence="10">
    <location>
        <begin position="692"/>
        <end position="712"/>
    </location>
</feature>
<dbReference type="GeneID" id="98119424"/>
<feature type="transmembrane region" description="Helical" evidence="10">
    <location>
        <begin position="630"/>
        <end position="657"/>
    </location>
</feature>
<name>A0ABR4MD89_9PEZI</name>
<keyword evidence="12" id="KW-1185">Reference proteome</keyword>
<feature type="transmembrane region" description="Helical" evidence="10">
    <location>
        <begin position="851"/>
        <end position="871"/>
    </location>
</feature>
<evidence type="ECO:0000313" key="12">
    <source>
        <dbReference type="Proteomes" id="UP001610728"/>
    </source>
</evidence>
<feature type="compositionally biased region" description="Polar residues" evidence="9">
    <location>
        <begin position="201"/>
        <end position="213"/>
    </location>
</feature>
<accession>A0ABR4MD89</accession>
<dbReference type="RefSeq" id="XP_070857378.1">
    <property type="nucleotide sequence ID" value="XM_071003654.1"/>
</dbReference>
<dbReference type="InterPro" id="IPR051143">
    <property type="entry name" value="TrkH_K-transport"/>
</dbReference>
<dbReference type="Proteomes" id="UP001610728">
    <property type="component" value="Unassembled WGS sequence"/>
</dbReference>
<feature type="compositionally biased region" description="Low complexity" evidence="9">
    <location>
        <begin position="214"/>
        <end position="224"/>
    </location>
</feature>
<organism evidence="11 12">
    <name type="scientific">Ceratocystis lukuohia</name>
    <dbReference type="NCBI Taxonomy" id="2019550"/>
    <lineage>
        <taxon>Eukaryota</taxon>
        <taxon>Fungi</taxon>
        <taxon>Dikarya</taxon>
        <taxon>Ascomycota</taxon>
        <taxon>Pezizomycotina</taxon>
        <taxon>Sordariomycetes</taxon>
        <taxon>Hypocreomycetidae</taxon>
        <taxon>Microascales</taxon>
        <taxon>Ceratocystidaceae</taxon>
        <taxon>Ceratocystis</taxon>
    </lineage>
</organism>
<dbReference type="NCBIfam" id="TIGR00934">
    <property type="entry name" value="2a38euk"/>
    <property type="match status" value="1"/>
</dbReference>
<evidence type="ECO:0000256" key="4">
    <source>
        <dbReference type="ARBA" id="ARBA00022692"/>
    </source>
</evidence>
<gene>
    <name evidence="11" type="ORF">HOO65_060028</name>
</gene>
<reference evidence="11 12" key="1">
    <citation type="submission" date="2020-05" db="EMBL/GenBank/DDBJ databases">
        <title>Ceratocystis lukuohia genome.</title>
        <authorList>
            <person name="Harrington T.C."/>
            <person name="Kim K."/>
            <person name="Mayers C.G."/>
        </authorList>
    </citation>
    <scope>NUCLEOTIDE SEQUENCE [LARGE SCALE GENOMIC DNA]</scope>
    <source>
        <strain evidence="11 12">C4212</strain>
    </source>
</reference>
<dbReference type="EMBL" id="JABSNW010000006">
    <property type="protein sequence ID" value="KAL2886198.1"/>
    <property type="molecule type" value="Genomic_DNA"/>
</dbReference>
<evidence type="ECO:0000256" key="1">
    <source>
        <dbReference type="ARBA" id="ARBA00004141"/>
    </source>
</evidence>
<feature type="transmembrane region" description="Helical" evidence="10">
    <location>
        <begin position="558"/>
        <end position="580"/>
    </location>
</feature>
<feature type="compositionally biased region" description="Basic and acidic residues" evidence="9">
    <location>
        <begin position="1011"/>
        <end position="1023"/>
    </location>
</feature>
<feature type="compositionally biased region" description="Polar residues" evidence="9">
    <location>
        <begin position="1030"/>
        <end position="1041"/>
    </location>
</feature>
<keyword evidence="8 10" id="KW-0472">Membrane</keyword>
<evidence type="ECO:0000256" key="6">
    <source>
        <dbReference type="ARBA" id="ARBA00022989"/>
    </source>
</evidence>
<proteinExistence type="predicted"/>
<protein>
    <submittedName>
        <fullName evidence="11">Potassium transport protein 2</fullName>
    </submittedName>
</protein>
<evidence type="ECO:0000256" key="9">
    <source>
        <dbReference type="SAM" id="MobiDB-lite"/>
    </source>
</evidence>
<dbReference type="PANTHER" id="PTHR31064">
    <property type="entry name" value="POTASSIUM TRANSPORT PROTEIN DDB_G0292412-RELATED"/>
    <property type="match status" value="1"/>
</dbReference>
<comment type="caution">
    <text evidence="11">The sequence shown here is derived from an EMBL/GenBank/DDBJ whole genome shotgun (WGS) entry which is preliminary data.</text>
</comment>
<sequence>MEESPQAFGLGSRLISRRFFQRQNRTSASSLFTVSLLESLLLACSCSYDPASTAAAVFFDGSLVVLARNRALHAEYSTPSAADSTILTSLSLDIAIVGFSLFGSVLVYTIGNNNLAYIDALFFSTGSSTQAGLNPVDVNLLNTGQQVVLYLIPMMANPIIMHSMVVYLRLYWFEKHFNQLVKEARLRRTTISKSRTKDQQQADPESQINRQNASSSSVQSSDGSKTANSSGGVRGRRITVMHSSGRPQRMAHDGAMLSPLPDVKSPTPHSIDTAANPLPSDSSQSSSTESETGSKSYKPPASADGDDSEDDGDISPTQTSPSRQPNRIVFGETVKRSDGVDAQTNFKPVSYGAGQLLSQGSTAGSEHVLERPNLSRVISVDGDEVLRIPNPREVEQGIVPTRVPRESAALYRPESRDDGLLNQRSLTASNANPNNRATIVISEPSRETRDHRQAQNTRNTRMEIAEEAEALKNTFSIFKMPRWLKRCFGREVDNEMPSAYRTRTFSQIRDIISGGEAIQDMPYLSYTPTTGRNSQFIGLSLEQREELGGIEYRSLRTLAVILGCYFWGFHIFGLCFLLPFIKHSNRYGQILDNMAINRTWWGFFTSGSAFMDLGFTLTPNSMYSFNSSTLVMLVMSFLIVIGNTGFPIMLRFIIWLLSLIVPEKSGLWEELRFLLDHPRRCFTLLFPSSPTWWLFGVLILFNGVDVILFIILDLKADVVTDLPVHTRILNALFQATSTRTAGFACLDISQLHPGVQVSNMIMMYISVYPIAISIRGTNVYEERSLGVYESIYESIYNEDEEEEKKKEDAEVSYVGTHLRRQLSFDIWYVCLGLFLLAIVEGSKVQDNKFTMWAVLFEVISAYGTVGMSLGYSGVNTSLSGKFSVIGKLVMIAMQIRGRHRGLPYGLDRAILLPSEQRFERETLVPPDLVPPLHRTMSARSRRGTLGMVRSRTSERNPGILQQLLHPGPALSHEFHKLPHVLPGMGHHHYHHQMPRSMSTATAAPRRRMHYHPTDNDEHDDSNIRHRMGAKSTSFPRSLTTN</sequence>
<dbReference type="InterPro" id="IPR003445">
    <property type="entry name" value="Cat_transpt"/>
</dbReference>
<evidence type="ECO:0000256" key="3">
    <source>
        <dbReference type="ARBA" id="ARBA00022538"/>
    </source>
</evidence>
<keyword evidence="5" id="KW-0630">Potassium</keyword>
<evidence type="ECO:0000256" key="2">
    <source>
        <dbReference type="ARBA" id="ARBA00022448"/>
    </source>
</evidence>
<feature type="compositionally biased region" description="Polar residues" evidence="9">
    <location>
        <begin position="315"/>
        <end position="325"/>
    </location>
</feature>
<evidence type="ECO:0000313" key="11">
    <source>
        <dbReference type="EMBL" id="KAL2886198.1"/>
    </source>
</evidence>
<dbReference type="Pfam" id="PF02386">
    <property type="entry name" value="TrkH"/>
    <property type="match status" value="1"/>
</dbReference>
<comment type="subcellular location">
    <subcellularLocation>
        <location evidence="1">Membrane</location>
        <topology evidence="1">Multi-pass membrane protein</topology>
    </subcellularLocation>
</comment>
<evidence type="ECO:0000256" key="5">
    <source>
        <dbReference type="ARBA" id="ARBA00022958"/>
    </source>
</evidence>
<evidence type="ECO:0000256" key="7">
    <source>
        <dbReference type="ARBA" id="ARBA00023065"/>
    </source>
</evidence>
<dbReference type="PANTHER" id="PTHR31064:SF30">
    <property type="entry name" value="HIGH-AFFINITY POTASSIUM TRANSPORT PROTEIN-RELATED"/>
    <property type="match status" value="1"/>
</dbReference>
<dbReference type="InterPro" id="IPR004773">
    <property type="entry name" value="K/Na_transp_Trk1/HKT1"/>
</dbReference>
<feature type="compositionally biased region" description="Low complexity" evidence="9">
    <location>
        <begin position="280"/>
        <end position="303"/>
    </location>
</feature>
<feature type="region of interest" description="Disordered" evidence="9">
    <location>
        <begin position="191"/>
        <end position="328"/>
    </location>
</feature>
<keyword evidence="4 10" id="KW-0812">Transmembrane</keyword>
<keyword evidence="7" id="KW-0406">Ion transport</keyword>
<keyword evidence="3" id="KW-0633">Potassium transport</keyword>
<feature type="transmembrane region" description="Helical" evidence="10">
    <location>
        <begin position="600"/>
        <end position="618"/>
    </location>
</feature>
<feature type="compositionally biased region" description="Acidic residues" evidence="9">
    <location>
        <begin position="304"/>
        <end position="313"/>
    </location>
</feature>
<feature type="transmembrane region" description="Helical" evidence="10">
    <location>
        <begin position="822"/>
        <end position="839"/>
    </location>
</feature>